<evidence type="ECO:0000313" key="3">
    <source>
        <dbReference type="Proteomes" id="UP000287866"/>
    </source>
</evidence>
<dbReference type="EMBL" id="SAYU02000032">
    <property type="protein sequence ID" value="NHA68580.1"/>
    <property type="molecule type" value="Genomic_DNA"/>
</dbReference>
<dbReference type="AlphaFoldDB" id="A0A8T6R551"/>
<organism evidence="2 3">
    <name type="scientific">Phycicoccus flavus</name>
    <dbReference type="NCBI Taxonomy" id="2502783"/>
    <lineage>
        <taxon>Bacteria</taxon>
        <taxon>Bacillati</taxon>
        <taxon>Actinomycetota</taxon>
        <taxon>Actinomycetes</taxon>
        <taxon>Micrococcales</taxon>
        <taxon>Intrasporangiaceae</taxon>
        <taxon>Phycicoccus</taxon>
    </lineage>
</organism>
<dbReference type="Proteomes" id="UP000287866">
    <property type="component" value="Unassembled WGS sequence"/>
</dbReference>
<dbReference type="Pfam" id="PF12867">
    <property type="entry name" value="DinB_2"/>
    <property type="match status" value="1"/>
</dbReference>
<evidence type="ECO:0000259" key="1">
    <source>
        <dbReference type="Pfam" id="PF12867"/>
    </source>
</evidence>
<dbReference type="RefSeq" id="WP_165566590.1">
    <property type="nucleotide sequence ID" value="NZ_SAYU02000032.1"/>
</dbReference>
<protein>
    <submittedName>
        <fullName evidence="2">DinB family protein</fullName>
    </submittedName>
</protein>
<sequence length="181" mass="19596">MTAASPDGIVPDSKDWTWTLQRACPDCGFEAGTVPADDLAGLIVALTAPWAGVLAGDGAARRPDAATWSPLEYGCHVRDVCRLFDERTRLVLEEDDPTFANWDQDETAVAQGYGEQDPAVVAHEVDAAADAWSRTVADVPDDAWERPATRSNGSRFDLLGLVRYGLHDLAHHLQDVGAARR</sequence>
<reference evidence="2" key="1">
    <citation type="submission" date="2020-03" db="EMBL/GenBank/DDBJ databases">
        <title>Phycicoccus flavus sp. nov., a novel endophytic actinobacterium isolated from branch of Kandelia candel.</title>
        <authorList>
            <person name="Tuo L."/>
        </authorList>
    </citation>
    <scope>NUCLEOTIDE SEQUENCE</scope>
    <source>
        <strain evidence="2">CMS6Z-2</strain>
    </source>
</reference>
<feature type="domain" description="DinB-like" evidence="1">
    <location>
        <begin position="54"/>
        <end position="174"/>
    </location>
</feature>
<dbReference type="InterPro" id="IPR024775">
    <property type="entry name" value="DinB-like"/>
</dbReference>
<proteinExistence type="predicted"/>
<dbReference type="Gene3D" id="1.20.120.450">
    <property type="entry name" value="dinb family like domain"/>
    <property type="match status" value="1"/>
</dbReference>
<gene>
    <name evidence="2" type="ORF">EPD83_011025</name>
</gene>
<accession>A0A8T6R551</accession>
<name>A0A8T6R551_9MICO</name>
<evidence type="ECO:0000313" key="2">
    <source>
        <dbReference type="EMBL" id="NHA68580.1"/>
    </source>
</evidence>
<dbReference type="SUPFAM" id="SSF109854">
    <property type="entry name" value="DinB/YfiT-like putative metalloenzymes"/>
    <property type="match status" value="1"/>
</dbReference>
<comment type="caution">
    <text evidence="2">The sequence shown here is derived from an EMBL/GenBank/DDBJ whole genome shotgun (WGS) entry which is preliminary data.</text>
</comment>
<keyword evidence="3" id="KW-1185">Reference proteome</keyword>
<dbReference type="InterPro" id="IPR034660">
    <property type="entry name" value="DinB/YfiT-like"/>
</dbReference>